<evidence type="ECO:0000313" key="1">
    <source>
        <dbReference type="EMBL" id="CUP92159.1"/>
    </source>
</evidence>
<dbReference type="AlphaFoldDB" id="A0A174SCH0"/>
<accession>A0A174SCH0</accession>
<proteinExistence type="predicted"/>
<organism evidence="1 2">
    <name type="scientific">Anaerotruncus colihominis</name>
    <dbReference type="NCBI Taxonomy" id="169435"/>
    <lineage>
        <taxon>Bacteria</taxon>
        <taxon>Bacillati</taxon>
        <taxon>Bacillota</taxon>
        <taxon>Clostridia</taxon>
        <taxon>Eubacteriales</taxon>
        <taxon>Oscillospiraceae</taxon>
        <taxon>Anaerotruncus</taxon>
    </lineage>
</organism>
<evidence type="ECO:0000313" key="2">
    <source>
        <dbReference type="Proteomes" id="UP000095765"/>
    </source>
</evidence>
<name>A0A174SCH0_9FIRM</name>
<dbReference type="EMBL" id="CZBE01000016">
    <property type="protein sequence ID" value="CUP92159.1"/>
    <property type="molecule type" value="Genomic_DNA"/>
</dbReference>
<sequence length="77" mass="8925">MEKIIGTYIQCIGQGYKNWQTQFCIASFNMAHMRVGDADTFCQRLLRQAVCFPDFSNSLTDFIIIHKITCLYSLTYT</sequence>
<reference evidence="1 2" key="1">
    <citation type="submission" date="2015-09" db="EMBL/GenBank/DDBJ databases">
        <authorList>
            <consortium name="Pathogen Informatics"/>
        </authorList>
    </citation>
    <scope>NUCLEOTIDE SEQUENCE [LARGE SCALE GENOMIC DNA]</scope>
    <source>
        <strain evidence="1 2">2789STDY5834939</strain>
    </source>
</reference>
<protein>
    <submittedName>
        <fullName evidence="1">Uncharacterized protein</fullName>
    </submittedName>
</protein>
<dbReference type="Proteomes" id="UP000095765">
    <property type="component" value="Unassembled WGS sequence"/>
</dbReference>
<gene>
    <name evidence="1" type="ORF">ERS852551_02403</name>
</gene>